<feature type="domain" description="Retrotransposon Copia-like N-terminal" evidence="2">
    <location>
        <begin position="26"/>
        <end position="64"/>
    </location>
</feature>
<feature type="region of interest" description="Disordered" evidence="1">
    <location>
        <begin position="178"/>
        <end position="216"/>
    </location>
</feature>
<dbReference type="AlphaFoldDB" id="A0A2N9HPM9"/>
<dbReference type="Pfam" id="PF14244">
    <property type="entry name" value="Retrotran_gag_3"/>
    <property type="match status" value="1"/>
</dbReference>
<dbReference type="PANTHER" id="PTHR47481:SF10">
    <property type="entry name" value="COPIA-LIKE POLYPROTEIN_RETROTRANSPOSON"/>
    <property type="match status" value="1"/>
</dbReference>
<organism evidence="3">
    <name type="scientific">Fagus sylvatica</name>
    <name type="common">Beechnut</name>
    <dbReference type="NCBI Taxonomy" id="28930"/>
    <lineage>
        <taxon>Eukaryota</taxon>
        <taxon>Viridiplantae</taxon>
        <taxon>Streptophyta</taxon>
        <taxon>Embryophyta</taxon>
        <taxon>Tracheophyta</taxon>
        <taxon>Spermatophyta</taxon>
        <taxon>Magnoliopsida</taxon>
        <taxon>eudicotyledons</taxon>
        <taxon>Gunneridae</taxon>
        <taxon>Pentapetalae</taxon>
        <taxon>rosids</taxon>
        <taxon>fabids</taxon>
        <taxon>Fagales</taxon>
        <taxon>Fagaceae</taxon>
        <taxon>Fagus</taxon>
    </lineage>
</organism>
<proteinExistence type="predicted"/>
<protein>
    <recommendedName>
        <fullName evidence="2">Retrotransposon Copia-like N-terminal domain-containing protein</fullName>
    </recommendedName>
</protein>
<feature type="compositionally biased region" description="Polar residues" evidence="1">
    <location>
        <begin position="183"/>
        <end position="200"/>
    </location>
</feature>
<sequence>MSSTSSSSTISSTSAAPTSFPQIQHLITIKLNCDNYLLWKAQIVPYLRGQHLYGFIDGTKPAPPPFLAVQASSTTAILPNLEFSTWHTQDQMILSALISSLSKTVLAYVVKCTTSRDVWLYLECMFTSQSCARSMQLNYQISTLKKSDSSMLISTTNSPPWPTLLLANFANRSFSNCGGRGGKSSTPLASSNSGHSFTSNQQRQHRGCGRGRGTYNNSPRPVFQVCIKSSHTALTCYHRFDNSYTVESTPNMQALLATPNHAPDPNWYSDSGATHHLTSDLANLNVRANEYHGLDQIRVGFGFGENTVMWVE</sequence>
<dbReference type="Pfam" id="PF14223">
    <property type="entry name" value="Retrotran_gag_2"/>
    <property type="match status" value="1"/>
</dbReference>
<accession>A0A2N9HPM9</accession>
<evidence type="ECO:0000256" key="1">
    <source>
        <dbReference type="SAM" id="MobiDB-lite"/>
    </source>
</evidence>
<dbReference type="InterPro" id="IPR029472">
    <property type="entry name" value="Copia-like_N"/>
</dbReference>
<dbReference type="EMBL" id="OIVN01003890">
    <property type="protein sequence ID" value="SPD14212.1"/>
    <property type="molecule type" value="Genomic_DNA"/>
</dbReference>
<dbReference type="PANTHER" id="PTHR47481">
    <property type="match status" value="1"/>
</dbReference>
<name>A0A2N9HPM9_FAGSY</name>
<gene>
    <name evidence="3" type="ORF">FSB_LOCUS42094</name>
</gene>
<reference evidence="3" key="1">
    <citation type="submission" date="2018-02" db="EMBL/GenBank/DDBJ databases">
        <authorList>
            <person name="Cohen D.B."/>
            <person name="Kent A.D."/>
        </authorList>
    </citation>
    <scope>NUCLEOTIDE SEQUENCE</scope>
</reference>
<evidence type="ECO:0000259" key="2">
    <source>
        <dbReference type="Pfam" id="PF14244"/>
    </source>
</evidence>
<evidence type="ECO:0000313" key="3">
    <source>
        <dbReference type="EMBL" id="SPD14212.1"/>
    </source>
</evidence>